<dbReference type="SMART" id="SM00576">
    <property type="entry name" value="BTP"/>
    <property type="match status" value="1"/>
</dbReference>
<evidence type="ECO:0000256" key="5">
    <source>
        <dbReference type="ARBA" id="ARBA00023163"/>
    </source>
</evidence>
<keyword evidence="4" id="KW-0805">Transcription regulation</keyword>
<evidence type="ECO:0000259" key="7">
    <source>
        <dbReference type="SMART" id="SM00576"/>
    </source>
</evidence>
<evidence type="ECO:0000256" key="3">
    <source>
        <dbReference type="ARBA" id="ARBA00017307"/>
    </source>
</evidence>
<dbReference type="Gene3D" id="1.10.20.10">
    <property type="entry name" value="Histone, subunit A"/>
    <property type="match status" value="1"/>
</dbReference>
<dbReference type="Pfam" id="PF07524">
    <property type="entry name" value="Bromo_TP"/>
    <property type="match status" value="1"/>
</dbReference>
<evidence type="ECO:0000313" key="9">
    <source>
        <dbReference type="Proteomes" id="UP001279734"/>
    </source>
</evidence>
<dbReference type="InterPro" id="IPR019473">
    <property type="entry name" value="TFIID_su8_C"/>
</dbReference>
<dbReference type="InterPro" id="IPR009072">
    <property type="entry name" value="Histone-fold"/>
</dbReference>
<dbReference type="InterPro" id="IPR037818">
    <property type="entry name" value="TAF8"/>
</dbReference>
<keyword evidence="6" id="KW-0539">Nucleus</keyword>
<feature type="domain" description="Bromodomain associated" evidence="7">
    <location>
        <begin position="16"/>
        <end position="92"/>
    </location>
</feature>
<keyword evidence="5" id="KW-0804">Transcription</keyword>
<dbReference type="InterPro" id="IPR006565">
    <property type="entry name" value="BTP"/>
</dbReference>
<comment type="similarity">
    <text evidence="2">Belongs to the TAF8 family.</text>
</comment>
<dbReference type="PANTHER" id="PTHR46338:SF19">
    <property type="entry name" value="TRANSCRIPTION INITIATION FACTOR TFIID SUBUNIT 8"/>
    <property type="match status" value="1"/>
</dbReference>
<reference evidence="8" key="1">
    <citation type="submission" date="2023-05" db="EMBL/GenBank/DDBJ databases">
        <title>Nepenthes gracilis genome sequencing.</title>
        <authorList>
            <person name="Fukushima K."/>
        </authorList>
    </citation>
    <scope>NUCLEOTIDE SEQUENCE</scope>
    <source>
        <strain evidence="8">SING2019-196</strain>
    </source>
</reference>
<evidence type="ECO:0000313" key="8">
    <source>
        <dbReference type="EMBL" id="GMH27458.1"/>
    </source>
</evidence>
<protein>
    <recommendedName>
        <fullName evidence="3">Transcription initiation factor TFIID subunit 8</fullName>
    </recommendedName>
</protein>
<sequence>MSDGGGQKTTNQSRNDEFVRATARIAVAQICENEGFQSFQQSSLETLADIAVRYIREIGKTAHFYASLAGRTESNAFDLIHGLEDLNLTRGFSGASDIHWSLAASNTVSEIRQYISLSEDLPFAYSLPRFPVLRERKLPPTFIDIGEEPPGEHIPAWLPAFPDPITYRHSACAIEKESEYGVELVREQRKEGLSSMNMVQRPEPNYGEGAGLATDSGVAFKARRASEINPFLAPPLQFGEKEVSPVVLPSKLSEKAVVVNRALAMETFGPGVETGRSSLFESVGGKNNNYNNNNISGTRPAVRLKFRSGRKFLATSMDMISQNHEVEKIASCFEMDEEEDEEKRRAKPILTETMEISRGFAQL</sequence>
<evidence type="ECO:0000256" key="2">
    <source>
        <dbReference type="ARBA" id="ARBA00008767"/>
    </source>
</evidence>
<evidence type="ECO:0000256" key="6">
    <source>
        <dbReference type="ARBA" id="ARBA00023242"/>
    </source>
</evidence>
<dbReference type="Pfam" id="PF10406">
    <property type="entry name" value="TAF8_C"/>
    <property type="match status" value="1"/>
</dbReference>
<dbReference type="GO" id="GO:0046982">
    <property type="term" value="F:protein heterodimerization activity"/>
    <property type="evidence" value="ECO:0007669"/>
    <property type="project" value="InterPro"/>
</dbReference>
<comment type="subcellular location">
    <subcellularLocation>
        <location evidence="1">Nucleus</location>
    </subcellularLocation>
</comment>
<keyword evidence="9" id="KW-1185">Reference proteome</keyword>
<evidence type="ECO:0000256" key="1">
    <source>
        <dbReference type="ARBA" id="ARBA00004123"/>
    </source>
</evidence>
<comment type="caution">
    <text evidence="8">The sequence shown here is derived from an EMBL/GenBank/DDBJ whole genome shotgun (WGS) entry which is preliminary data.</text>
</comment>
<gene>
    <name evidence="8" type="ORF">Nepgr_029301</name>
</gene>
<dbReference type="PANTHER" id="PTHR46338">
    <property type="entry name" value="TRANSCRIPTION INITIATION FACTOR TFIID SUBUNIT 8"/>
    <property type="match status" value="1"/>
</dbReference>
<organism evidence="8 9">
    <name type="scientific">Nepenthes gracilis</name>
    <name type="common">Slender pitcher plant</name>
    <dbReference type="NCBI Taxonomy" id="150966"/>
    <lineage>
        <taxon>Eukaryota</taxon>
        <taxon>Viridiplantae</taxon>
        <taxon>Streptophyta</taxon>
        <taxon>Embryophyta</taxon>
        <taxon>Tracheophyta</taxon>
        <taxon>Spermatophyta</taxon>
        <taxon>Magnoliopsida</taxon>
        <taxon>eudicotyledons</taxon>
        <taxon>Gunneridae</taxon>
        <taxon>Pentapetalae</taxon>
        <taxon>Caryophyllales</taxon>
        <taxon>Nepenthaceae</taxon>
        <taxon>Nepenthes</taxon>
    </lineage>
</organism>
<dbReference type="Proteomes" id="UP001279734">
    <property type="component" value="Unassembled WGS sequence"/>
</dbReference>
<dbReference type="EMBL" id="BSYO01000033">
    <property type="protein sequence ID" value="GMH27458.1"/>
    <property type="molecule type" value="Genomic_DNA"/>
</dbReference>
<dbReference type="GO" id="GO:0005669">
    <property type="term" value="C:transcription factor TFIID complex"/>
    <property type="evidence" value="ECO:0007669"/>
    <property type="project" value="InterPro"/>
</dbReference>
<accession>A0AAD3TDZ3</accession>
<evidence type="ECO:0000256" key="4">
    <source>
        <dbReference type="ARBA" id="ARBA00023015"/>
    </source>
</evidence>
<name>A0AAD3TDZ3_NEPGR</name>
<dbReference type="AlphaFoldDB" id="A0AAD3TDZ3"/>
<proteinExistence type="inferred from homology"/>